<comment type="caution">
    <text evidence="9">The sequence shown here is derived from an EMBL/GenBank/DDBJ whole genome shotgun (WGS) entry which is preliminary data.</text>
</comment>
<evidence type="ECO:0000256" key="7">
    <source>
        <dbReference type="ARBA" id="ARBA00023180"/>
    </source>
</evidence>
<proteinExistence type="inferred from homology"/>
<evidence type="ECO:0000256" key="4">
    <source>
        <dbReference type="ARBA" id="ARBA00022729"/>
    </source>
</evidence>
<evidence type="ECO:0000256" key="8">
    <source>
        <dbReference type="SAM" id="Phobius"/>
    </source>
</evidence>
<evidence type="ECO:0000256" key="6">
    <source>
        <dbReference type="ARBA" id="ARBA00023136"/>
    </source>
</evidence>
<dbReference type="GO" id="GO:0005764">
    <property type="term" value="C:lysosome"/>
    <property type="evidence" value="ECO:0007669"/>
    <property type="project" value="TreeGrafter"/>
</dbReference>
<evidence type="ECO:0000313" key="9">
    <source>
        <dbReference type="EMBL" id="GBP76105.1"/>
    </source>
</evidence>
<dbReference type="Pfam" id="PF13965">
    <property type="entry name" value="SID-1_RNA_chan"/>
    <property type="match status" value="1"/>
</dbReference>
<evidence type="ECO:0000256" key="3">
    <source>
        <dbReference type="ARBA" id="ARBA00022692"/>
    </source>
</evidence>
<accession>A0A4C1YP31</accession>
<dbReference type="InterPro" id="IPR025958">
    <property type="entry name" value="SID1_TM_fam"/>
</dbReference>
<protein>
    <submittedName>
        <fullName evidence="9">Uncharacterized protein</fullName>
    </submittedName>
</protein>
<evidence type="ECO:0000256" key="2">
    <source>
        <dbReference type="ARBA" id="ARBA00006618"/>
    </source>
</evidence>
<dbReference type="PANTHER" id="PTHR12185">
    <property type="entry name" value="SID1 TRANSMEMBRANE FAMILY MEMEBER"/>
    <property type="match status" value="1"/>
</dbReference>
<evidence type="ECO:0000256" key="1">
    <source>
        <dbReference type="ARBA" id="ARBA00004141"/>
    </source>
</evidence>
<keyword evidence="6 8" id="KW-0472">Membrane</keyword>
<dbReference type="PANTHER" id="PTHR12185:SF14">
    <property type="entry name" value="CHOLESTEROL UPTAKE PROTEIN 1"/>
    <property type="match status" value="1"/>
</dbReference>
<gene>
    <name evidence="9" type="ORF">EVAR_41888_1</name>
</gene>
<dbReference type="GO" id="GO:0005886">
    <property type="term" value="C:plasma membrane"/>
    <property type="evidence" value="ECO:0007669"/>
    <property type="project" value="TreeGrafter"/>
</dbReference>
<evidence type="ECO:0000256" key="5">
    <source>
        <dbReference type="ARBA" id="ARBA00022989"/>
    </source>
</evidence>
<dbReference type="OrthoDB" id="416618at2759"/>
<keyword evidence="7" id="KW-0325">Glycoprotein</keyword>
<comment type="similarity">
    <text evidence="2">Belongs to the SID1 family.</text>
</comment>
<dbReference type="GO" id="GO:0051033">
    <property type="term" value="F:RNA transmembrane transporter activity"/>
    <property type="evidence" value="ECO:0007669"/>
    <property type="project" value="TreeGrafter"/>
</dbReference>
<feature type="transmembrane region" description="Helical" evidence="8">
    <location>
        <begin position="194"/>
        <end position="218"/>
    </location>
</feature>
<evidence type="ECO:0000313" key="10">
    <source>
        <dbReference type="Proteomes" id="UP000299102"/>
    </source>
</evidence>
<comment type="subcellular location">
    <subcellularLocation>
        <location evidence="1">Membrane</location>
        <topology evidence="1">Multi-pass membrane protein</topology>
    </subcellularLocation>
</comment>
<reference evidence="9 10" key="1">
    <citation type="journal article" date="2019" name="Commun. Biol.">
        <title>The bagworm genome reveals a unique fibroin gene that provides high tensile strength.</title>
        <authorList>
            <person name="Kono N."/>
            <person name="Nakamura H."/>
            <person name="Ohtoshi R."/>
            <person name="Tomita M."/>
            <person name="Numata K."/>
            <person name="Arakawa K."/>
        </authorList>
    </citation>
    <scope>NUCLEOTIDE SEQUENCE [LARGE SCALE GENOMIC DNA]</scope>
</reference>
<sequence length="306" mass="34896">MVNSYLFWLEGFARECFTLAYCRQIWGSLTTFFAYTTTPSAADDLTCPSRHCPVFDNERDILYDGYYLTMTRRGGITLSRSRRIILIKGPQVHRRELCSTIYKMKLPLALNPFILGVTPPGVKLAWQELFNAGFYIVFIVKSSDEDCLGKDLPENATGSRLLLWKHRRDEYETNEKRFKTFRFRITETISYTDYITGSIVILGFFLFFYIALILVVIFNGTKKLVSNSQPSTCSSGGTEDNVLNVITHIVMSHVLRLRLCKRSDTNGRFSTWTTIKPGVCIFDSNKRPTSCSFSMAVETSLTARSG</sequence>
<keyword evidence="4" id="KW-0732">Signal</keyword>
<keyword evidence="5 8" id="KW-1133">Transmembrane helix</keyword>
<keyword evidence="10" id="KW-1185">Reference proteome</keyword>
<dbReference type="Proteomes" id="UP000299102">
    <property type="component" value="Unassembled WGS sequence"/>
</dbReference>
<name>A0A4C1YP31_EUMVA</name>
<keyword evidence="3 8" id="KW-0812">Transmembrane</keyword>
<dbReference type="AlphaFoldDB" id="A0A4C1YP31"/>
<organism evidence="9 10">
    <name type="scientific">Eumeta variegata</name>
    <name type="common">Bagworm moth</name>
    <name type="synonym">Eumeta japonica</name>
    <dbReference type="NCBI Taxonomy" id="151549"/>
    <lineage>
        <taxon>Eukaryota</taxon>
        <taxon>Metazoa</taxon>
        <taxon>Ecdysozoa</taxon>
        <taxon>Arthropoda</taxon>
        <taxon>Hexapoda</taxon>
        <taxon>Insecta</taxon>
        <taxon>Pterygota</taxon>
        <taxon>Neoptera</taxon>
        <taxon>Endopterygota</taxon>
        <taxon>Lepidoptera</taxon>
        <taxon>Glossata</taxon>
        <taxon>Ditrysia</taxon>
        <taxon>Tineoidea</taxon>
        <taxon>Psychidae</taxon>
        <taxon>Oiketicinae</taxon>
        <taxon>Eumeta</taxon>
    </lineage>
</organism>
<dbReference type="GO" id="GO:0003725">
    <property type="term" value="F:double-stranded RNA binding"/>
    <property type="evidence" value="ECO:0007669"/>
    <property type="project" value="TreeGrafter"/>
</dbReference>
<dbReference type="EMBL" id="BGZK01001276">
    <property type="protein sequence ID" value="GBP76105.1"/>
    <property type="molecule type" value="Genomic_DNA"/>
</dbReference>